<dbReference type="SMART" id="SM00271">
    <property type="entry name" value="DnaJ"/>
    <property type="match status" value="1"/>
</dbReference>
<dbReference type="InterPro" id="IPR008971">
    <property type="entry name" value="HSP40/DnaJ_pept-bd"/>
</dbReference>
<keyword evidence="1" id="KW-0143">Chaperone</keyword>
<comment type="caution">
    <text evidence="4">The sequence shown here is derived from an EMBL/GenBank/DDBJ whole genome shotgun (WGS) entry which is preliminary data.</text>
</comment>
<dbReference type="InterPro" id="IPR036869">
    <property type="entry name" value="J_dom_sf"/>
</dbReference>
<dbReference type="PROSITE" id="PS50076">
    <property type="entry name" value="DNAJ_2"/>
    <property type="match status" value="1"/>
</dbReference>
<dbReference type="RefSeq" id="WP_254741832.1">
    <property type="nucleotide sequence ID" value="NZ_JANCLU010000009.1"/>
</dbReference>
<feature type="region of interest" description="Disordered" evidence="2">
    <location>
        <begin position="293"/>
        <end position="315"/>
    </location>
</feature>
<dbReference type="Proteomes" id="UP001205890">
    <property type="component" value="Unassembled WGS sequence"/>
</dbReference>
<evidence type="ECO:0000313" key="4">
    <source>
        <dbReference type="EMBL" id="MCP8939064.1"/>
    </source>
</evidence>
<dbReference type="CDD" id="cd06257">
    <property type="entry name" value="DnaJ"/>
    <property type="match status" value="1"/>
</dbReference>
<evidence type="ECO:0000256" key="2">
    <source>
        <dbReference type="SAM" id="MobiDB-lite"/>
    </source>
</evidence>
<dbReference type="Gene3D" id="1.10.287.110">
    <property type="entry name" value="DnaJ domain"/>
    <property type="match status" value="1"/>
</dbReference>
<dbReference type="InterPro" id="IPR001623">
    <property type="entry name" value="DnaJ_domain"/>
</dbReference>
<organism evidence="4 5">
    <name type="scientific">Alsobacter ponti</name>
    <dbReference type="NCBI Taxonomy" id="2962936"/>
    <lineage>
        <taxon>Bacteria</taxon>
        <taxon>Pseudomonadati</taxon>
        <taxon>Pseudomonadota</taxon>
        <taxon>Alphaproteobacteria</taxon>
        <taxon>Hyphomicrobiales</taxon>
        <taxon>Alsobacteraceae</taxon>
        <taxon>Alsobacter</taxon>
    </lineage>
</organism>
<dbReference type="Gene3D" id="2.60.260.20">
    <property type="entry name" value="Urease metallochaperone UreE, N-terminal domain"/>
    <property type="match status" value="2"/>
</dbReference>
<dbReference type="Pfam" id="PF00226">
    <property type="entry name" value="DnaJ"/>
    <property type="match status" value="1"/>
</dbReference>
<sequence>MRDPYDVLGVARTASEADVKKAFRKLAKQWHPDRNQNDPKAREKFAEINNAYEIVGDADKRKKFDAGEIDAEGKPRFHGFEGFGQRGGQQRGGFEGFNFGFDTEPGGFRARTGGAGGFDAGDIFSELFGAGGPRGVGRRPRQGADVTSEATISLQEAVKGTMLHVAMPNGRDLEVKVPAGITDGKVIRLKGKGQPSPSGGAHGDLLVTVKVRPDKRFAVEGKDLRIRVPVSLHEAVLGGKVRVPTIDGAVEMTVPANSSSGRTFRLRGKGMPGGDSPGDLLVTLEIVLPPQADPELEELMRKQRETSSFDPRKDF</sequence>
<proteinExistence type="predicted"/>
<reference evidence="4 5" key="1">
    <citation type="submission" date="2022-07" db="EMBL/GenBank/DDBJ databases">
        <authorList>
            <person name="Li W.-J."/>
            <person name="Deng Q.-Q."/>
        </authorList>
    </citation>
    <scope>NUCLEOTIDE SEQUENCE [LARGE SCALE GENOMIC DNA]</scope>
    <source>
        <strain evidence="4 5">SYSU M60028</strain>
    </source>
</reference>
<dbReference type="PANTHER" id="PTHR43096">
    <property type="entry name" value="DNAJ HOMOLOG 1, MITOCHONDRIAL-RELATED"/>
    <property type="match status" value="1"/>
</dbReference>
<dbReference type="SUPFAM" id="SSF49493">
    <property type="entry name" value="HSP40/DnaJ peptide-binding domain"/>
    <property type="match status" value="2"/>
</dbReference>
<dbReference type="EMBL" id="JANCLU010000009">
    <property type="protein sequence ID" value="MCP8939064.1"/>
    <property type="molecule type" value="Genomic_DNA"/>
</dbReference>
<evidence type="ECO:0000313" key="5">
    <source>
        <dbReference type="Proteomes" id="UP001205890"/>
    </source>
</evidence>
<dbReference type="CDD" id="cd10747">
    <property type="entry name" value="DnaJ_C"/>
    <property type="match status" value="1"/>
</dbReference>
<evidence type="ECO:0000259" key="3">
    <source>
        <dbReference type="PROSITE" id="PS50076"/>
    </source>
</evidence>
<protein>
    <submittedName>
        <fullName evidence="4">J domain-containing protein</fullName>
    </submittedName>
</protein>
<accession>A0ABT1LC67</accession>
<dbReference type="InterPro" id="IPR002939">
    <property type="entry name" value="DnaJ_C"/>
</dbReference>
<feature type="domain" description="J" evidence="3">
    <location>
        <begin position="3"/>
        <end position="68"/>
    </location>
</feature>
<dbReference type="SUPFAM" id="SSF46565">
    <property type="entry name" value="Chaperone J-domain"/>
    <property type="match status" value="1"/>
</dbReference>
<evidence type="ECO:0000256" key="1">
    <source>
        <dbReference type="ARBA" id="ARBA00023186"/>
    </source>
</evidence>
<dbReference type="Pfam" id="PF01556">
    <property type="entry name" value="DnaJ_C"/>
    <property type="match status" value="1"/>
</dbReference>
<dbReference type="PRINTS" id="PR00625">
    <property type="entry name" value="JDOMAIN"/>
</dbReference>
<keyword evidence="5" id="KW-1185">Reference proteome</keyword>
<gene>
    <name evidence="4" type="ORF">NK718_11100</name>
</gene>
<dbReference type="PANTHER" id="PTHR43096:SF52">
    <property type="entry name" value="DNAJ HOMOLOG 1, MITOCHONDRIAL-RELATED"/>
    <property type="match status" value="1"/>
</dbReference>
<name>A0ABT1LC67_9HYPH</name>
<feature type="compositionally biased region" description="Basic and acidic residues" evidence="2">
    <location>
        <begin position="298"/>
        <end position="315"/>
    </location>
</feature>